<dbReference type="Proteomes" id="UP001291653">
    <property type="component" value="Unassembled WGS sequence"/>
</dbReference>
<protein>
    <submittedName>
        <fullName evidence="2">Beta-xylosidase</fullName>
    </submittedName>
</protein>
<evidence type="ECO:0000313" key="3">
    <source>
        <dbReference type="Proteomes" id="UP001291653"/>
    </source>
</evidence>
<reference evidence="2 3" key="1">
    <citation type="submission" date="2022-10" db="EMBL/GenBank/DDBJ databases">
        <title>Draft genome sequence of Streptomyces sp. YSPA8.</title>
        <authorList>
            <person name="Moriuchi R."/>
            <person name="Dohra H."/>
            <person name="Yamamura H."/>
            <person name="Kodani S."/>
        </authorList>
    </citation>
    <scope>NUCLEOTIDE SEQUENCE [LARGE SCALE GENOMIC DNA]</scope>
    <source>
        <strain evidence="2 3">YSPA8</strain>
    </source>
</reference>
<proteinExistence type="predicted"/>
<feature type="chain" id="PRO_5047046284" evidence="1">
    <location>
        <begin position="44"/>
        <end position="453"/>
    </location>
</feature>
<keyword evidence="1" id="KW-0732">Signal</keyword>
<evidence type="ECO:0000256" key="1">
    <source>
        <dbReference type="SAM" id="SignalP"/>
    </source>
</evidence>
<feature type="signal peptide" evidence="1">
    <location>
        <begin position="1"/>
        <end position="43"/>
    </location>
</feature>
<keyword evidence="3" id="KW-1185">Reference proteome</keyword>
<gene>
    <name evidence="2" type="ORF">SYYSPA8_05830</name>
</gene>
<organism evidence="2 3">
    <name type="scientific">Streptomyces yaizuensis</name>
    <dbReference type="NCBI Taxonomy" id="2989713"/>
    <lineage>
        <taxon>Bacteria</taxon>
        <taxon>Bacillati</taxon>
        <taxon>Actinomycetota</taxon>
        <taxon>Actinomycetes</taxon>
        <taxon>Kitasatosporales</taxon>
        <taxon>Streptomycetaceae</taxon>
        <taxon>Streptomyces</taxon>
    </lineage>
</organism>
<evidence type="ECO:0000313" key="2">
    <source>
        <dbReference type="EMBL" id="GLF93785.1"/>
    </source>
</evidence>
<accession>A0ABQ5NUC2</accession>
<dbReference type="EMBL" id="BSBI01000002">
    <property type="protein sequence ID" value="GLF93785.1"/>
    <property type="molecule type" value="Genomic_DNA"/>
</dbReference>
<sequence length="453" mass="44892">MALPARPPTAAGAAGPARWRWTAALGALALVATAAALTAPATALTAAPVPVNFATRCVPPPVAGLPPINGTTTAEISVDNATPKVGDTVTVTYKVTKPAASNPVDLALPADIMTPSGKAVLGGAQSGRITVTGPKKNPPVPGKGAFPPFSMTGTFKVTAAGEITLSPGDYTIHTSYIMELDTPCAVSGPPAPVSLTITASGGPVANERALSLGSATGEPGARVTVTGTRFTPLTEVTVAGRAGAAQTADRMTLTTDTDGGFTARLKVNDRATTGIVAYEGASWSESRGAGPAAYTVEDDTPLPKNTQKINALVANGTLSMSQDGDTVQLSTVDFGSGGDAEGALRTVTVRDFRGGPAGWSLTGRVSDFAGPGGTAIDAERLHWAPACTASPGSPSDCVAGSEGPVGSSGATLASAPDAALTGGEFTVDAGLSLKVPAFAAPGAYSGVLTLTLT</sequence>
<comment type="caution">
    <text evidence="2">The sequence shown here is derived from an EMBL/GenBank/DDBJ whole genome shotgun (WGS) entry which is preliminary data.</text>
</comment>
<dbReference type="RefSeq" id="WP_323445870.1">
    <property type="nucleotide sequence ID" value="NZ_BSBI01000002.1"/>
</dbReference>
<name>A0ABQ5NUC2_9ACTN</name>